<dbReference type="InterPro" id="IPR000305">
    <property type="entry name" value="GIY-YIG_endonuc"/>
</dbReference>
<gene>
    <name evidence="2" type="primary">heg</name>
</gene>
<dbReference type="Pfam" id="PF01541">
    <property type="entry name" value="GIY-YIG"/>
    <property type="match status" value="1"/>
</dbReference>
<dbReference type="SUPFAM" id="SSF82771">
    <property type="entry name" value="GIY-YIG endonuclease"/>
    <property type="match status" value="1"/>
</dbReference>
<dbReference type="AlphaFoldDB" id="A0A2L1IPW8"/>
<keyword evidence="2" id="KW-0496">Mitochondrion</keyword>
<geneLocation type="mitochondrion" evidence="2"/>
<dbReference type="Pfam" id="PF07453">
    <property type="entry name" value="NUMOD1"/>
    <property type="match status" value="3"/>
</dbReference>
<reference evidence="2" key="1">
    <citation type="submission" date="2017-09" db="EMBL/GenBank/DDBJ databases">
        <authorList>
            <person name="Ehlers B."/>
            <person name="Leendertz F.H."/>
        </authorList>
    </citation>
    <scope>NUCLEOTIDE SEQUENCE</scope>
</reference>
<dbReference type="NCBIfam" id="TIGR01453">
    <property type="entry name" value="grpIintron_endo"/>
    <property type="match status" value="1"/>
</dbReference>
<dbReference type="SUPFAM" id="SSF64496">
    <property type="entry name" value="DNA-binding domain of intron-encoded endonucleases"/>
    <property type="match status" value="1"/>
</dbReference>
<dbReference type="CDD" id="cd10445">
    <property type="entry name" value="GIY-YIG_bI1_like"/>
    <property type="match status" value="1"/>
</dbReference>
<dbReference type="PROSITE" id="PS50164">
    <property type="entry name" value="GIY_YIG"/>
    <property type="match status" value="1"/>
</dbReference>
<protein>
    <submittedName>
        <fullName evidence="2">GIY-YIG homing endonuclease</fullName>
    </submittedName>
</protein>
<sequence length="415" mass="47752">MHSFDQLRISNLLLLDFKLDFRYNNPYVITKTFRLNQSCGIINYNFKRTMSTLPKIVPVKFYLNSDKEKELIIKDNKNRAGIYRWTHIESGKSYIGSSKNLSMRLKQYFNYNHISYPKRNLRIYKALLKYGYSSFNFEILEYCDTSVLLKREQYYFDTLNPEYNILKVAGSPLGYRHSEAAKNLIGLSAKGRNVSELTRDLNRKALTGRTLSKDQLDKMSKGNTFSKSILITNSKTGDSLEFRSMTEAGLYLGVSRITIRNYILKGKPIKDYEIKDLSSLKGIDSTNKSFPQQPILLINNQTGDRKELSSIKEAADYLGVSKGSLWYFFKTTNLSDITQKTLKGYTISKITTDIVKSNRNTKNIEITDLITNKVNVYSSFTLAAKAIDTTSSSISGYFKNKRTTPFKKRYILKLI</sequence>
<evidence type="ECO:0000259" key="1">
    <source>
        <dbReference type="PROSITE" id="PS50164"/>
    </source>
</evidence>
<feature type="domain" description="GIY-YIG" evidence="1">
    <location>
        <begin position="78"/>
        <end position="165"/>
    </location>
</feature>
<dbReference type="SMART" id="SM00465">
    <property type="entry name" value="GIYc"/>
    <property type="match status" value="1"/>
</dbReference>
<dbReference type="SMART" id="SM00497">
    <property type="entry name" value="IENR1"/>
    <property type="match status" value="3"/>
</dbReference>
<dbReference type="InterPro" id="IPR010896">
    <property type="entry name" value="NUMOD1"/>
</dbReference>
<dbReference type="InterPro" id="IPR003647">
    <property type="entry name" value="Intron_nuc_1_rpt"/>
</dbReference>
<keyword evidence="2" id="KW-0255">Endonuclease</keyword>
<accession>A0A2L1IPW8</accession>
<proteinExistence type="predicted"/>
<dbReference type="GO" id="GO:0004519">
    <property type="term" value="F:endonuclease activity"/>
    <property type="evidence" value="ECO:0007669"/>
    <property type="project" value="UniProtKB-KW"/>
</dbReference>
<dbReference type="InterPro" id="IPR035901">
    <property type="entry name" value="GIY-YIG_endonuc_sf"/>
</dbReference>
<keyword evidence="2" id="KW-0540">Nuclease</keyword>
<dbReference type="InterPro" id="IPR006350">
    <property type="entry name" value="Intron_endoG1"/>
</dbReference>
<dbReference type="Gene3D" id="3.40.1440.10">
    <property type="entry name" value="GIY-YIG endonuclease"/>
    <property type="match status" value="1"/>
</dbReference>
<organism evidence="2">
    <name type="scientific">Ophiostoma novo-ulmi subsp. novo-ulmi</name>
    <dbReference type="NCBI Taxonomy" id="170179"/>
    <lineage>
        <taxon>Eukaryota</taxon>
        <taxon>Fungi</taxon>
        <taxon>Dikarya</taxon>
        <taxon>Ascomycota</taxon>
        <taxon>Pezizomycotina</taxon>
        <taxon>Sordariomycetes</taxon>
        <taxon>Sordariomycetidae</taxon>
        <taxon>Ophiostomatales</taxon>
        <taxon>Ophiostomataceae</taxon>
        <taxon>Ophiostoma</taxon>
    </lineage>
</organism>
<reference evidence="2" key="2">
    <citation type="journal article" date="2018" name="Can. J. Microbiol.">
        <title>The complete mitochondrial genome of the Dutch elm disease fungus Ophiostoma novo-ulmi subspecies novo-ulmi.</title>
        <authorList>
            <person name="Abboud G.T."/>
            <person name="Zubaer A."/>
            <person name="Wai A."/>
            <person name="Hausner G."/>
        </authorList>
    </citation>
    <scope>NUCLEOTIDE SEQUENCE</scope>
</reference>
<keyword evidence="2" id="KW-0378">Hydrolase</keyword>
<evidence type="ECO:0000313" key="2">
    <source>
        <dbReference type="EMBL" id="AVD96816.1"/>
    </source>
</evidence>
<name>A0A2L1IPW8_OPHNO</name>
<dbReference type="EMBL" id="MG020143">
    <property type="protein sequence ID" value="AVD96816.1"/>
    <property type="molecule type" value="Genomic_DNA"/>
</dbReference>